<feature type="compositionally biased region" description="Pro residues" evidence="17">
    <location>
        <begin position="425"/>
        <end position="438"/>
    </location>
</feature>
<dbReference type="HAMAP" id="MF_01113">
    <property type="entry name" value="DNApol_IV"/>
    <property type="match status" value="1"/>
</dbReference>
<sequence length="438" mass="46507">MGRSGELADAGRQARREQDASSAVGPDDTGCTVLHVDMDAFYASVEVREAPHLAGLPVVVAGAGGRGVVLSATYEARAFGIRSAMPAVRARRLCPRAVFVPPQFPLYTAASRTVMGIFRSVTPLVEPLSLDEAFLDVAGSLRRLRTTPLALAQDVRSAVLAAEGITASVGLARTKSMAKIASGMAKPDGVMVVPLVEELAILHALPVSALWGVGARTAEQLAAVGLRTVGELAGTELRVLQQWVGTASGSHLHALANGRDDRAVVAGTTEKSVGAEETFSVDVHDSAVLHRELLRLSERTTAGLRRRGLRARTVAVKVRYADFTTITRSRTLEAPTDVAQEVYGTARTLLDALRPLPQAVRLVGVRTEQLVRAAQVVEQLRLDEREHGWRDAERAADALRSKFGDGAVRPATLLGGRDGARRAPEPPAAPRGPRPGGR</sequence>
<dbReference type="Pfam" id="PF00817">
    <property type="entry name" value="IMS"/>
    <property type="match status" value="1"/>
</dbReference>
<keyword evidence="7 16" id="KW-0235">DNA replication</keyword>
<dbReference type="Gene3D" id="3.30.1490.100">
    <property type="entry name" value="DNA polymerase, Y-family, little finger domain"/>
    <property type="match status" value="1"/>
</dbReference>
<dbReference type="SUPFAM" id="SSF56672">
    <property type="entry name" value="DNA/RNA polymerases"/>
    <property type="match status" value="1"/>
</dbReference>
<protein>
    <recommendedName>
        <fullName evidence="16">DNA polymerase IV</fullName>
        <shortName evidence="16">Pol IV</shortName>
        <ecNumber evidence="16">2.7.7.7</ecNumber>
    </recommendedName>
</protein>
<evidence type="ECO:0000256" key="16">
    <source>
        <dbReference type="HAMAP-Rule" id="MF_01113"/>
    </source>
</evidence>
<proteinExistence type="inferred from homology"/>
<comment type="function">
    <text evidence="14 16">Poorly processive, error-prone DNA polymerase involved in untargeted mutagenesis. Copies undamaged DNA at stalled replication forks, which arise in vivo from mismatched or misaligned primer ends. These misaligned primers can be extended by PolIV. Exhibits no 3'-5' exonuclease (proofreading) activity. May be involved in translesional synthesis, in conjunction with the beta clamp from PolIII.</text>
</comment>
<dbReference type="NCBIfam" id="NF003015">
    <property type="entry name" value="PRK03858.1"/>
    <property type="match status" value="1"/>
</dbReference>
<feature type="binding site" evidence="16">
    <location>
        <position position="131"/>
    </location>
    <ligand>
        <name>Mg(2+)</name>
        <dbReference type="ChEBI" id="CHEBI:18420"/>
    </ligand>
</feature>
<keyword evidence="8 16" id="KW-0479">Metal-binding</keyword>
<keyword evidence="6 16" id="KW-0548">Nucleotidyltransferase</keyword>
<name>A0ABY6NVX3_9NOCA</name>
<keyword evidence="12 16" id="KW-0238">DNA-binding</keyword>
<dbReference type="InterPro" id="IPR043128">
    <property type="entry name" value="Rev_trsase/Diguanyl_cyclase"/>
</dbReference>
<dbReference type="Gene3D" id="3.40.1170.60">
    <property type="match status" value="1"/>
</dbReference>
<keyword evidence="9 16" id="KW-0227">DNA damage</keyword>
<evidence type="ECO:0000256" key="6">
    <source>
        <dbReference type="ARBA" id="ARBA00022695"/>
    </source>
</evidence>
<dbReference type="EMBL" id="CP110615">
    <property type="protein sequence ID" value="UZJ23536.1"/>
    <property type="molecule type" value="Genomic_DNA"/>
</dbReference>
<accession>A0ABY6NVX3</accession>
<dbReference type="Pfam" id="PF11799">
    <property type="entry name" value="IMS_C"/>
    <property type="match status" value="1"/>
</dbReference>
<evidence type="ECO:0000256" key="13">
    <source>
        <dbReference type="ARBA" id="ARBA00023204"/>
    </source>
</evidence>
<dbReference type="EC" id="2.7.7.7" evidence="16"/>
<dbReference type="InterPro" id="IPR022880">
    <property type="entry name" value="DNApol_IV"/>
</dbReference>
<evidence type="ECO:0000256" key="7">
    <source>
        <dbReference type="ARBA" id="ARBA00022705"/>
    </source>
</evidence>
<dbReference type="GO" id="GO:0003887">
    <property type="term" value="F:DNA-directed DNA polymerase activity"/>
    <property type="evidence" value="ECO:0007669"/>
    <property type="project" value="UniProtKB-EC"/>
</dbReference>
<feature type="region of interest" description="Disordered" evidence="17">
    <location>
        <begin position="408"/>
        <end position="438"/>
    </location>
</feature>
<keyword evidence="13 16" id="KW-0234">DNA repair</keyword>
<evidence type="ECO:0000256" key="15">
    <source>
        <dbReference type="ARBA" id="ARBA00049244"/>
    </source>
</evidence>
<dbReference type="Gene3D" id="3.30.70.270">
    <property type="match status" value="1"/>
</dbReference>
<evidence type="ECO:0000256" key="3">
    <source>
        <dbReference type="ARBA" id="ARBA00022457"/>
    </source>
</evidence>
<dbReference type="PROSITE" id="PS50173">
    <property type="entry name" value="UMUC"/>
    <property type="match status" value="1"/>
</dbReference>
<feature type="domain" description="UmuC" evidence="18">
    <location>
        <begin position="33"/>
        <end position="214"/>
    </location>
</feature>
<evidence type="ECO:0000256" key="8">
    <source>
        <dbReference type="ARBA" id="ARBA00022723"/>
    </source>
</evidence>
<comment type="similarity">
    <text evidence="2 16">Belongs to the DNA polymerase type-Y family.</text>
</comment>
<evidence type="ECO:0000256" key="14">
    <source>
        <dbReference type="ARBA" id="ARBA00025589"/>
    </source>
</evidence>
<dbReference type="InterPro" id="IPR053848">
    <property type="entry name" value="IMS_HHH_1"/>
</dbReference>
<dbReference type="InterPro" id="IPR001126">
    <property type="entry name" value="UmuC"/>
</dbReference>
<feature type="active site" evidence="16">
    <location>
        <position position="132"/>
    </location>
</feature>
<dbReference type="Pfam" id="PF21999">
    <property type="entry name" value="IMS_HHH_1"/>
    <property type="match status" value="1"/>
</dbReference>
<evidence type="ECO:0000313" key="20">
    <source>
        <dbReference type="Proteomes" id="UP001164965"/>
    </source>
</evidence>
<gene>
    <name evidence="16 19" type="primary">dinB</name>
    <name evidence="19" type="ORF">RHODO2019_09880</name>
</gene>
<keyword evidence="4 16" id="KW-0963">Cytoplasm</keyword>
<evidence type="ECO:0000256" key="9">
    <source>
        <dbReference type="ARBA" id="ARBA00022763"/>
    </source>
</evidence>
<comment type="subunit">
    <text evidence="16">Monomer.</text>
</comment>
<dbReference type="Proteomes" id="UP001164965">
    <property type="component" value="Chromosome"/>
</dbReference>
<feature type="region of interest" description="Disordered" evidence="17">
    <location>
        <begin position="1"/>
        <end position="26"/>
    </location>
</feature>
<keyword evidence="10 16" id="KW-0460">Magnesium</keyword>
<dbReference type="InterPro" id="IPR050116">
    <property type="entry name" value="DNA_polymerase-Y"/>
</dbReference>
<comment type="cofactor">
    <cofactor evidence="16">
        <name>Mg(2+)</name>
        <dbReference type="ChEBI" id="CHEBI:18420"/>
    </cofactor>
    <text evidence="16">Binds 2 magnesium ions per subunit.</text>
</comment>
<dbReference type="InterPro" id="IPR043502">
    <property type="entry name" value="DNA/RNA_pol_sf"/>
</dbReference>
<dbReference type="InterPro" id="IPR036775">
    <property type="entry name" value="DNA_pol_Y-fam_lit_finger_sf"/>
</dbReference>
<reference evidence="19" key="1">
    <citation type="submission" date="2022-10" db="EMBL/GenBank/DDBJ databases">
        <title>Rhodococcus sp.75.</title>
        <authorList>
            <person name="Sun M."/>
        </authorList>
    </citation>
    <scope>NUCLEOTIDE SEQUENCE</scope>
    <source>
        <strain evidence="19">75</strain>
    </source>
</reference>
<evidence type="ECO:0000256" key="12">
    <source>
        <dbReference type="ARBA" id="ARBA00023125"/>
    </source>
</evidence>
<dbReference type="CDD" id="cd03586">
    <property type="entry name" value="PolY_Pol_IV_kappa"/>
    <property type="match status" value="1"/>
</dbReference>
<comment type="subcellular location">
    <subcellularLocation>
        <location evidence="1 16">Cytoplasm</location>
    </subcellularLocation>
</comment>
<keyword evidence="3 16" id="KW-0515">Mutator protein</keyword>
<evidence type="ECO:0000256" key="1">
    <source>
        <dbReference type="ARBA" id="ARBA00004496"/>
    </source>
</evidence>
<evidence type="ECO:0000256" key="17">
    <source>
        <dbReference type="SAM" id="MobiDB-lite"/>
    </source>
</evidence>
<dbReference type="NCBIfam" id="NF002677">
    <property type="entry name" value="PRK02406.1"/>
    <property type="match status" value="1"/>
</dbReference>
<dbReference type="InterPro" id="IPR017961">
    <property type="entry name" value="DNA_pol_Y-fam_little_finger"/>
</dbReference>
<feature type="binding site" evidence="16">
    <location>
        <position position="37"/>
    </location>
    <ligand>
        <name>Mg(2+)</name>
        <dbReference type="ChEBI" id="CHEBI:18420"/>
    </ligand>
</feature>
<evidence type="ECO:0000256" key="5">
    <source>
        <dbReference type="ARBA" id="ARBA00022679"/>
    </source>
</evidence>
<dbReference type="Gene3D" id="1.10.150.20">
    <property type="entry name" value="5' to 3' exonuclease, C-terminal subdomain"/>
    <property type="match status" value="1"/>
</dbReference>
<dbReference type="PANTHER" id="PTHR11076:SF33">
    <property type="entry name" value="DNA POLYMERASE KAPPA"/>
    <property type="match status" value="1"/>
</dbReference>
<evidence type="ECO:0000256" key="2">
    <source>
        <dbReference type="ARBA" id="ARBA00010945"/>
    </source>
</evidence>
<comment type="catalytic activity">
    <reaction evidence="15 16">
        <text>DNA(n) + a 2'-deoxyribonucleoside 5'-triphosphate = DNA(n+1) + diphosphate</text>
        <dbReference type="Rhea" id="RHEA:22508"/>
        <dbReference type="Rhea" id="RHEA-COMP:17339"/>
        <dbReference type="Rhea" id="RHEA-COMP:17340"/>
        <dbReference type="ChEBI" id="CHEBI:33019"/>
        <dbReference type="ChEBI" id="CHEBI:61560"/>
        <dbReference type="ChEBI" id="CHEBI:173112"/>
        <dbReference type="EC" id="2.7.7.7"/>
    </reaction>
</comment>
<dbReference type="SUPFAM" id="SSF100879">
    <property type="entry name" value="Lesion bypass DNA polymerase (Y-family), little finger domain"/>
    <property type="match status" value="1"/>
</dbReference>
<evidence type="ECO:0000313" key="19">
    <source>
        <dbReference type="EMBL" id="UZJ23536.1"/>
    </source>
</evidence>
<keyword evidence="5 16" id="KW-0808">Transferase</keyword>
<dbReference type="RefSeq" id="WP_265381643.1">
    <property type="nucleotide sequence ID" value="NZ_CP110615.1"/>
</dbReference>
<evidence type="ECO:0000256" key="11">
    <source>
        <dbReference type="ARBA" id="ARBA00022932"/>
    </source>
</evidence>
<keyword evidence="20" id="KW-1185">Reference proteome</keyword>
<keyword evidence="11 16" id="KW-0239">DNA-directed DNA polymerase</keyword>
<organism evidence="19 20">
    <name type="scientific">Rhodococcus antarcticus</name>
    <dbReference type="NCBI Taxonomy" id="2987751"/>
    <lineage>
        <taxon>Bacteria</taxon>
        <taxon>Bacillati</taxon>
        <taxon>Actinomycetota</taxon>
        <taxon>Actinomycetes</taxon>
        <taxon>Mycobacteriales</taxon>
        <taxon>Nocardiaceae</taxon>
        <taxon>Rhodococcus</taxon>
    </lineage>
</organism>
<dbReference type="PANTHER" id="PTHR11076">
    <property type="entry name" value="DNA REPAIR POLYMERASE UMUC / TRANSFERASE FAMILY MEMBER"/>
    <property type="match status" value="1"/>
</dbReference>
<evidence type="ECO:0000259" key="18">
    <source>
        <dbReference type="PROSITE" id="PS50173"/>
    </source>
</evidence>
<evidence type="ECO:0000256" key="10">
    <source>
        <dbReference type="ARBA" id="ARBA00022842"/>
    </source>
</evidence>
<evidence type="ECO:0000256" key="4">
    <source>
        <dbReference type="ARBA" id="ARBA00022490"/>
    </source>
</evidence>
<feature type="site" description="Substrate discrimination" evidence="16">
    <location>
        <position position="42"/>
    </location>
</feature>